<keyword evidence="3" id="KW-0963">Cytoplasm</keyword>
<evidence type="ECO:0000256" key="4">
    <source>
        <dbReference type="ARBA" id="ARBA00023069"/>
    </source>
</evidence>
<comment type="subcellular location">
    <subcellularLocation>
        <location evidence="1">Cell projection</location>
        <location evidence="1">Cilium</location>
    </subcellularLocation>
    <subcellularLocation>
        <location evidence="2">Cytoplasm</location>
    </subcellularLocation>
</comment>
<dbReference type="InterPro" id="IPR013783">
    <property type="entry name" value="Ig-like_fold"/>
</dbReference>
<keyword evidence="8" id="KW-1185">Reference proteome</keyword>
<evidence type="ECO:0000256" key="2">
    <source>
        <dbReference type="ARBA" id="ARBA00004496"/>
    </source>
</evidence>
<dbReference type="Gene3D" id="2.60.40.10">
    <property type="entry name" value="Immunoglobulins"/>
    <property type="match status" value="1"/>
</dbReference>
<keyword evidence="5" id="KW-0966">Cell projection</keyword>
<dbReference type="Proteomes" id="UP000269154">
    <property type="component" value="Unassembled WGS sequence"/>
</dbReference>
<sequence length="75" mass="7871">GNTDFGSVTLGNSASKTYTITNLGSTSLNINSVSNSDPQFVIESISNAAVDLAHLYIVIVFTPQTVGPQSLNQHC</sequence>
<dbReference type="InterPro" id="IPR053879">
    <property type="entry name" value="HYDIN_VesB_CFA65-like_Ig"/>
</dbReference>
<evidence type="ECO:0000313" key="7">
    <source>
        <dbReference type="EMBL" id="RQH18853.1"/>
    </source>
</evidence>
<organism evidence="7 8">
    <name type="scientific">Okeania hirsuta</name>
    <dbReference type="NCBI Taxonomy" id="1458930"/>
    <lineage>
        <taxon>Bacteria</taxon>
        <taxon>Bacillati</taxon>
        <taxon>Cyanobacteriota</taxon>
        <taxon>Cyanophyceae</taxon>
        <taxon>Oscillatoriophycideae</taxon>
        <taxon>Oscillatoriales</taxon>
        <taxon>Microcoleaceae</taxon>
        <taxon>Okeania</taxon>
    </lineage>
</organism>
<dbReference type="AlphaFoldDB" id="A0A3N6QS28"/>
<evidence type="ECO:0000256" key="1">
    <source>
        <dbReference type="ARBA" id="ARBA00004138"/>
    </source>
</evidence>
<dbReference type="EMBL" id="RCBY01000463">
    <property type="protein sequence ID" value="RQH18853.1"/>
    <property type="molecule type" value="Genomic_DNA"/>
</dbReference>
<reference evidence="7 8" key="1">
    <citation type="journal article" date="2018" name="ACS Chem. Biol.">
        <title>Ketoreductase domain dysfunction expands chemodiversity: malyngamide biosynthesis in the cyanobacterium Okeania hirsuta.</title>
        <authorList>
            <person name="Moss N.A."/>
            <person name="Leao T."/>
            <person name="Rankin M."/>
            <person name="McCullough T.M."/>
            <person name="Qu P."/>
            <person name="Korobeynikov A."/>
            <person name="Smith J.L."/>
            <person name="Gerwick L."/>
            <person name="Gerwick W.H."/>
        </authorList>
    </citation>
    <scope>NUCLEOTIDE SEQUENCE [LARGE SCALE GENOMIC DNA]</scope>
    <source>
        <strain evidence="7 8">PAB10Feb10-1</strain>
    </source>
</reference>
<protein>
    <recommendedName>
        <fullName evidence="6">HYDIN/VesB/CFA65-like Ig-like domain-containing protein</fullName>
    </recommendedName>
</protein>
<comment type="caution">
    <text evidence="7">The sequence shown here is derived from an EMBL/GenBank/DDBJ whole genome shotgun (WGS) entry which is preliminary data.</text>
</comment>
<dbReference type="RefSeq" id="WP_205127801.1">
    <property type="nucleotide sequence ID" value="NZ_CAWOLW010000405.1"/>
</dbReference>
<feature type="non-terminal residue" evidence="7">
    <location>
        <position position="1"/>
    </location>
</feature>
<accession>A0A3N6QS28</accession>
<evidence type="ECO:0000256" key="5">
    <source>
        <dbReference type="ARBA" id="ARBA00023273"/>
    </source>
</evidence>
<evidence type="ECO:0000256" key="3">
    <source>
        <dbReference type="ARBA" id="ARBA00022490"/>
    </source>
</evidence>
<keyword evidence="4" id="KW-0969">Cilium</keyword>
<dbReference type="Pfam" id="PF22544">
    <property type="entry name" value="HYDIN_VesB_CFA65-like_Ig"/>
    <property type="match status" value="1"/>
</dbReference>
<dbReference type="GO" id="GO:0005737">
    <property type="term" value="C:cytoplasm"/>
    <property type="evidence" value="ECO:0007669"/>
    <property type="project" value="UniProtKB-SubCell"/>
</dbReference>
<evidence type="ECO:0000313" key="8">
    <source>
        <dbReference type="Proteomes" id="UP000269154"/>
    </source>
</evidence>
<feature type="domain" description="HYDIN/VesB/CFA65-like Ig-like" evidence="6">
    <location>
        <begin position="3"/>
        <end position="68"/>
    </location>
</feature>
<proteinExistence type="predicted"/>
<evidence type="ECO:0000259" key="6">
    <source>
        <dbReference type="Pfam" id="PF22544"/>
    </source>
</evidence>
<name>A0A3N6QS28_9CYAN</name>
<gene>
    <name evidence="7" type="ORF">D5R40_32785</name>
</gene>